<evidence type="ECO:0008006" key="8">
    <source>
        <dbReference type="Google" id="ProtNLM"/>
    </source>
</evidence>
<dbReference type="PANTHER" id="PTHR11127">
    <property type="entry name" value="60S RIBOSOMAL PROTEIN L14"/>
    <property type="match status" value="1"/>
</dbReference>
<dbReference type="Gene3D" id="6.10.250.2270">
    <property type="match status" value="1"/>
</dbReference>
<dbReference type="Gene3D" id="2.30.30.30">
    <property type="match status" value="1"/>
</dbReference>
<dbReference type="PANTHER" id="PTHR11127:SF2">
    <property type="entry name" value="LARGE RIBOSOMAL SUBUNIT PROTEIN EL14"/>
    <property type="match status" value="1"/>
</dbReference>
<dbReference type="AlphaFoldDB" id="A0A8J6CB63"/>
<dbReference type="GO" id="GO:0006412">
    <property type="term" value="P:translation"/>
    <property type="evidence" value="ECO:0007669"/>
    <property type="project" value="InterPro"/>
</dbReference>
<dbReference type="OMA" id="KLCFVVD"/>
<evidence type="ECO:0000259" key="5">
    <source>
        <dbReference type="Pfam" id="PF01929"/>
    </source>
</evidence>
<dbReference type="OrthoDB" id="1875589at2759"/>
<reference evidence="6" key="1">
    <citation type="submission" date="2021-05" db="EMBL/GenBank/DDBJ databases">
        <title>The genome of the haptophyte Pavlova lutheri (Diacronema luteri, Pavlovales) - a model for lipid biosynthesis in eukaryotic algae.</title>
        <authorList>
            <person name="Hulatt C.J."/>
            <person name="Posewitz M.C."/>
        </authorList>
    </citation>
    <scope>NUCLEOTIDE SEQUENCE</scope>
    <source>
        <strain evidence="6">NIVA-4/92</strain>
    </source>
</reference>
<comment type="similarity">
    <text evidence="1">Belongs to the eukaryotic ribosomal protein eL14 family.</text>
</comment>
<protein>
    <recommendedName>
        <fullName evidence="8">Ribosomal protein L14e domain-containing protein</fullName>
    </recommendedName>
</protein>
<dbReference type="InterPro" id="IPR005824">
    <property type="entry name" value="KOW"/>
</dbReference>
<dbReference type="SUPFAM" id="SSF50104">
    <property type="entry name" value="Translation proteins SH3-like domain"/>
    <property type="match status" value="1"/>
</dbReference>
<dbReference type="InterPro" id="IPR039660">
    <property type="entry name" value="Ribosomal_eL14"/>
</dbReference>
<evidence type="ECO:0000259" key="4">
    <source>
        <dbReference type="Pfam" id="PF00467"/>
    </source>
</evidence>
<dbReference type="Pfam" id="PF01929">
    <property type="entry name" value="Ribosomal_L14e"/>
    <property type="match status" value="1"/>
</dbReference>
<keyword evidence="7" id="KW-1185">Reference proteome</keyword>
<dbReference type="GO" id="GO:0022625">
    <property type="term" value="C:cytosolic large ribosomal subunit"/>
    <property type="evidence" value="ECO:0007669"/>
    <property type="project" value="TreeGrafter"/>
</dbReference>
<dbReference type="EMBL" id="JAGTXO010000008">
    <property type="protein sequence ID" value="KAG8466239.1"/>
    <property type="molecule type" value="Genomic_DNA"/>
</dbReference>
<dbReference type="GO" id="GO:0003723">
    <property type="term" value="F:RNA binding"/>
    <property type="evidence" value="ECO:0007669"/>
    <property type="project" value="InterPro"/>
</dbReference>
<evidence type="ECO:0000256" key="3">
    <source>
        <dbReference type="ARBA" id="ARBA00023274"/>
    </source>
</evidence>
<accession>A0A8J6CB63</accession>
<keyword evidence="2" id="KW-0689">Ribosomal protein</keyword>
<dbReference type="GO" id="GO:0042273">
    <property type="term" value="P:ribosomal large subunit biogenesis"/>
    <property type="evidence" value="ECO:0007669"/>
    <property type="project" value="TreeGrafter"/>
</dbReference>
<feature type="domain" description="Large ribosomal subunit protein eL14" evidence="5">
    <location>
        <begin position="92"/>
        <end position="163"/>
    </location>
</feature>
<evidence type="ECO:0000313" key="7">
    <source>
        <dbReference type="Proteomes" id="UP000751190"/>
    </source>
</evidence>
<evidence type="ECO:0000313" key="6">
    <source>
        <dbReference type="EMBL" id="KAG8466239.1"/>
    </source>
</evidence>
<dbReference type="Proteomes" id="UP000751190">
    <property type="component" value="Unassembled WGS sequence"/>
</dbReference>
<dbReference type="InterPro" id="IPR014722">
    <property type="entry name" value="Rib_uL2_dom2"/>
</dbReference>
<evidence type="ECO:0000256" key="1">
    <source>
        <dbReference type="ARBA" id="ARBA00006592"/>
    </source>
</evidence>
<dbReference type="CDD" id="cd23702">
    <property type="entry name" value="eL14"/>
    <property type="match status" value="1"/>
</dbReference>
<keyword evidence="3" id="KW-0687">Ribonucleoprotein</keyword>
<name>A0A8J6CB63_DIALT</name>
<dbReference type="InterPro" id="IPR008991">
    <property type="entry name" value="Translation_prot_SH3-like_sf"/>
</dbReference>
<dbReference type="InterPro" id="IPR002784">
    <property type="entry name" value="Ribosomal_eL14_dom"/>
</dbReference>
<sequence>MLCSDCSCFQCAPSSPNRPLAPWLGRFTGRALRVGEAAAAVAMPYKRFVEIGRVCLVSFGPEKGKLCTIVDVIDENRVLVDGPVSVTGVHHQAMPIKRVMLTDFKVAVTRNARQTTLTRAWEEADVMAKWNASSWAKKLADKSKRANMSDFDRFEVMLARKQRAAAMKK</sequence>
<dbReference type="Pfam" id="PF00467">
    <property type="entry name" value="KOW"/>
    <property type="match status" value="1"/>
</dbReference>
<dbReference type="GO" id="GO:0003735">
    <property type="term" value="F:structural constituent of ribosome"/>
    <property type="evidence" value="ECO:0007669"/>
    <property type="project" value="InterPro"/>
</dbReference>
<proteinExistence type="inferred from homology"/>
<organism evidence="6 7">
    <name type="scientific">Diacronema lutheri</name>
    <name type="common">Unicellular marine alga</name>
    <name type="synonym">Monochrysis lutheri</name>
    <dbReference type="NCBI Taxonomy" id="2081491"/>
    <lineage>
        <taxon>Eukaryota</taxon>
        <taxon>Haptista</taxon>
        <taxon>Haptophyta</taxon>
        <taxon>Pavlovophyceae</taxon>
        <taxon>Pavlovales</taxon>
        <taxon>Pavlovaceae</taxon>
        <taxon>Diacronema</taxon>
    </lineage>
</organism>
<gene>
    <name evidence="6" type="ORF">KFE25_001995</name>
</gene>
<comment type="caution">
    <text evidence="6">The sequence shown here is derived from an EMBL/GenBank/DDBJ whole genome shotgun (WGS) entry which is preliminary data.</text>
</comment>
<feature type="domain" description="KOW" evidence="4">
    <location>
        <begin position="52"/>
        <end position="81"/>
    </location>
</feature>
<evidence type="ECO:0000256" key="2">
    <source>
        <dbReference type="ARBA" id="ARBA00022980"/>
    </source>
</evidence>